<evidence type="ECO:0000256" key="1">
    <source>
        <dbReference type="ARBA" id="ARBA00018672"/>
    </source>
</evidence>
<dbReference type="CDD" id="cd17536">
    <property type="entry name" value="REC_YesN-like"/>
    <property type="match status" value="1"/>
</dbReference>
<evidence type="ECO:0000256" key="2">
    <source>
        <dbReference type="ARBA" id="ARBA00023015"/>
    </source>
</evidence>
<dbReference type="PRINTS" id="PR00032">
    <property type="entry name" value="HTHARAC"/>
</dbReference>
<evidence type="ECO:0000256" key="6">
    <source>
        <dbReference type="PROSITE-ProRule" id="PRU00169"/>
    </source>
</evidence>
<evidence type="ECO:0000313" key="10">
    <source>
        <dbReference type="Proteomes" id="UP000712157"/>
    </source>
</evidence>
<dbReference type="Pfam" id="PF12833">
    <property type="entry name" value="HTH_18"/>
    <property type="match status" value="1"/>
</dbReference>
<dbReference type="PANTHER" id="PTHR43280:SF2">
    <property type="entry name" value="HTH-TYPE TRANSCRIPTIONAL REGULATOR EXSA"/>
    <property type="match status" value="1"/>
</dbReference>
<dbReference type="GO" id="GO:0003700">
    <property type="term" value="F:DNA-binding transcription factor activity"/>
    <property type="evidence" value="ECO:0007669"/>
    <property type="project" value="InterPro"/>
</dbReference>
<keyword evidence="10" id="KW-1185">Reference proteome</keyword>
<evidence type="ECO:0000256" key="3">
    <source>
        <dbReference type="ARBA" id="ARBA00023125"/>
    </source>
</evidence>
<sequence>MKIMVVDDEAPIRRWFSSTIQKLSDEYQVTGSYALAKEALAAIQEDIPDVVITDIRMPGMDGIELMKYVRQRWPEIEFVILTNYAEFSYAKQAVAYGAVQYFLKSEVSESEIRDVLHKISTGMEYKKQGNRAYLAPEVNERDWQQTAKGWGMERDAICAVFAFRNFGGNIRQLLDQASALYENARTFRNQGILFLFMWNNQGSMIGYGRMTELAACVREKEKQSDLSVGIAIGPGNIQSAWQVIKQAKHALAYRFFKPDAGVYRYDQLKRQGTCRIEEIRKEYRGVLECMACWSYRKLREKTDLFLKKAGLIQPDEIEGSIDICKRLTLLLEEKGFQKNPDNSAQVDLSTRELDDIGECRQLCMDFIALMEEADAPSNIKAVREAVRYIQDHYREDISLSDMAKLSCLSPEYFCRLFKEETKETFGVYLMSYRLKRARELLRTTDMKINAVAAQVGYSTAGYFSKIYKKYFGITPEQEKIKK</sequence>
<protein>
    <recommendedName>
        <fullName evidence="1">Stage 0 sporulation protein A homolog</fullName>
    </recommendedName>
</protein>
<dbReference type="PROSITE" id="PS00041">
    <property type="entry name" value="HTH_ARAC_FAMILY_1"/>
    <property type="match status" value="1"/>
</dbReference>
<keyword evidence="4" id="KW-0804">Transcription</keyword>
<dbReference type="SMART" id="SM00342">
    <property type="entry name" value="HTH_ARAC"/>
    <property type="match status" value="1"/>
</dbReference>
<dbReference type="PANTHER" id="PTHR43280">
    <property type="entry name" value="ARAC-FAMILY TRANSCRIPTIONAL REGULATOR"/>
    <property type="match status" value="1"/>
</dbReference>
<dbReference type="InterPro" id="IPR011006">
    <property type="entry name" value="CheY-like_superfamily"/>
</dbReference>
<evidence type="ECO:0000259" key="7">
    <source>
        <dbReference type="PROSITE" id="PS01124"/>
    </source>
</evidence>
<comment type="caution">
    <text evidence="9">The sequence shown here is derived from an EMBL/GenBank/DDBJ whole genome shotgun (WGS) entry which is preliminary data.</text>
</comment>
<organism evidence="9 10">
    <name type="scientific">Diplocloster agilis</name>
    <dbReference type="NCBI Taxonomy" id="2850323"/>
    <lineage>
        <taxon>Bacteria</taxon>
        <taxon>Bacillati</taxon>
        <taxon>Bacillota</taxon>
        <taxon>Clostridia</taxon>
        <taxon>Lachnospirales</taxon>
        <taxon>Lachnospiraceae</taxon>
        <taxon>Diplocloster</taxon>
    </lineage>
</organism>
<dbReference type="SMART" id="SM00448">
    <property type="entry name" value="REC"/>
    <property type="match status" value="1"/>
</dbReference>
<dbReference type="AlphaFoldDB" id="A0A949K8F9"/>
<dbReference type="Gene3D" id="3.40.50.2300">
    <property type="match status" value="1"/>
</dbReference>
<dbReference type="SUPFAM" id="SSF46689">
    <property type="entry name" value="Homeodomain-like"/>
    <property type="match status" value="2"/>
</dbReference>
<proteinExistence type="predicted"/>
<keyword evidence="6" id="KW-0597">Phosphoprotein</keyword>
<dbReference type="Pfam" id="PF00072">
    <property type="entry name" value="Response_reg"/>
    <property type="match status" value="1"/>
</dbReference>
<evidence type="ECO:0000256" key="4">
    <source>
        <dbReference type="ARBA" id="ARBA00023163"/>
    </source>
</evidence>
<evidence type="ECO:0000256" key="5">
    <source>
        <dbReference type="ARBA" id="ARBA00024867"/>
    </source>
</evidence>
<dbReference type="PROSITE" id="PS50110">
    <property type="entry name" value="RESPONSE_REGULATORY"/>
    <property type="match status" value="1"/>
</dbReference>
<comment type="function">
    <text evidence="5">May play the central regulatory role in sporulation. It may be an element of the effector pathway responsible for the activation of sporulation genes in response to nutritional stress. Spo0A may act in concert with spo0H (a sigma factor) to control the expression of some genes that are critical to the sporulation process.</text>
</comment>
<dbReference type="InterPro" id="IPR001789">
    <property type="entry name" value="Sig_transdc_resp-reg_receiver"/>
</dbReference>
<accession>A0A949K8F9</accession>
<feature type="domain" description="HTH araC/xylS-type" evidence="7">
    <location>
        <begin position="383"/>
        <end position="481"/>
    </location>
</feature>
<evidence type="ECO:0000313" key="9">
    <source>
        <dbReference type="EMBL" id="MBU9738973.1"/>
    </source>
</evidence>
<reference evidence="9" key="1">
    <citation type="submission" date="2021-06" db="EMBL/GenBank/DDBJ databases">
        <title>Description of novel taxa of the family Lachnospiraceae.</title>
        <authorList>
            <person name="Chaplin A.V."/>
            <person name="Sokolova S.R."/>
            <person name="Pikina A.P."/>
            <person name="Korzhanova M."/>
            <person name="Belova V."/>
            <person name="Korostin D."/>
            <person name="Efimov B.A."/>
        </authorList>
    </citation>
    <scope>NUCLEOTIDE SEQUENCE</scope>
    <source>
        <strain evidence="9">ASD5720</strain>
    </source>
</reference>
<keyword evidence="3" id="KW-0238">DNA-binding</keyword>
<evidence type="ECO:0000259" key="8">
    <source>
        <dbReference type="PROSITE" id="PS50110"/>
    </source>
</evidence>
<gene>
    <name evidence="9" type="ORF">KTH89_20765</name>
</gene>
<dbReference type="InterPro" id="IPR009057">
    <property type="entry name" value="Homeodomain-like_sf"/>
</dbReference>
<dbReference type="Proteomes" id="UP000712157">
    <property type="component" value="Unassembled WGS sequence"/>
</dbReference>
<dbReference type="GO" id="GO:0043565">
    <property type="term" value="F:sequence-specific DNA binding"/>
    <property type="evidence" value="ECO:0007669"/>
    <property type="project" value="InterPro"/>
</dbReference>
<dbReference type="GO" id="GO:0000160">
    <property type="term" value="P:phosphorelay signal transduction system"/>
    <property type="evidence" value="ECO:0007669"/>
    <property type="project" value="InterPro"/>
</dbReference>
<dbReference type="InterPro" id="IPR018062">
    <property type="entry name" value="HTH_AraC-typ_CS"/>
</dbReference>
<feature type="domain" description="Response regulatory" evidence="8">
    <location>
        <begin position="2"/>
        <end position="119"/>
    </location>
</feature>
<keyword evidence="2" id="KW-0805">Transcription regulation</keyword>
<dbReference type="InterPro" id="IPR020449">
    <property type="entry name" value="Tscrpt_reg_AraC-type_HTH"/>
</dbReference>
<dbReference type="SUPFAM" id="SSF52172">
    <property type="entry name" value="CheY-like"/>
    <property type="match status" value="1"/>
</dbReference>
<dbReference type="Gene3D" id="1.10.10.60">
    <property type="entry name" value="Homeodomain-like"/>
    <property type="match status" value="2"/>
</dbReference>
<dbReference type="RefSeq" id="WP_158347243.1">
    <property type="nucleotide sequence ID" value="NZ_JAHQCW010000046.1"/>
</dbReference>
<dbReference type="InterPro" id="IPR018060">
    <property type="entry name" value="HTH_AraC"/>
</dbReference>
<dbReference type="PROSITE" id="PS01124">
    <property type="entry name" value="HTH_ARAC_FAMILY_2"/>
    <property type="match status" value="1"/>
</dbReference>
<dbReference type="EMBL" id="JAHQCW010000046">
    <property type="protein sequence ID" value="MBU9738973.1"/>
    <property type="molecule type" value="Genomic_DNA"/>
</dbReference>
<feature type="modified residue" description="4-aspartylphosphate" evidence="6">
    <location>
        <position position="54"/>
    </location>
</feature>
<name>A0A949K8F9_9FIRM</name>